<dbReference type="SUPFAM" id="SSF47954">
    <property type="entry name" value="Cyclin-like"/>
    <property type="match status" value="2"/>
</dbReference>
<dbReference type="GO" id="GO:0006357">
    <property type="term" value="P:regulation of transcription by RNA polymerase II"/>
    <property type="evidence" value="ECO:0007669"/>
    <property type="project" value="InterPro"/>
</dbReference>
<feature type="compositionally biased region" description="Basic and acidic residues" evidence="3">
    <location>
        <begin position="8"/>
        <end position="19"/>
    </location>
</feature>
<gene>
    <name evidence="5" type="ORF">CLIB1423_04S05864</name>
</gene>
<dbReference type="PANTHER" id="PTHR10026">
    <property type="entry name" value="CYCLIN"/>
    <property type="match status" value="1"/>
</dbReference>
<accession>A0A9P0VXD0</accession>
<protein>
    <submittedName>
        <fullName evidence="5">Cyclin Ccl1p</fullName>
    </submittedName>
</protein>
<dbReference type="Pfam" id="PF00134">
    <property type="entry name" value="Cyclin_N"/>
    <property type="match status" value="1"/>
</dbReference>
<proteinExistence type="inferred from homology"/>
<keyword evidence="1 2" id="KW-0195">Cyclin</keyword>
<dbReference type="Pfam" id="PF16899">
    <property type="entry name" value="Cyclin_C_2"/>
    <property type="match status" value="1"/>
</dbReference>
<dbReference type="InterPro" id="IPR006671">
    <property type="entry name" value="Cyclin_N"/>
</dbReference>
<feature type="region of interest" description="Disordered" evidence="3">
    <location>
        <begin position="359"/>
        <end position="397"/>
    </location>
</feature>
<evidence type="ECO:0000256" key="2">
    <source>
        <dbReference type="RuleBase" id="RU000383"/>
    </source>
</evidence>
<organism evidence="5 6">
    <name type="scientific">[Candida] railenensis</name>
    <dbReference type="NCBI Taxonomy" id="45579"/>
    <lineage>
        <taxon>Eukaryota</taxon>
        <taxon>Fungi</taxon>
        <taxon>Dikarya</taxon>
        <taxon>Ascomycota</taxon>
        <taxon>Saccharomycotina</taxon>
        <taxon>Pichiomycetes</taxon>
        <taxon>Debaryomycetaceae</taxon>
        <taxon>Kurtzmaniella</taxon>
    </lineage>
</organism>
<evidence type="ECO:0000256" key="3">
    <source>
        <dbReference type="SAM" id="MobiDB-lite"/>
    </source>
</evidence>
<comment type="caution">
    <text evidence="5">The sequence shown here is derived from an EMBL/GenBank/DDBJ whole genome shotgun (WGS) entry which is preliminary data.</text>
</comment>
<dbReference type="CDD" id="cd20524">
    <property type="entry name" value="CYCLIN_CCNH_rpt1"/>
    <property type="match status" value="1"/>
</dbReference>
<evidence type="ECO:0000313" key="5">
    <source>
        <dbReference type="EMBL" id="CAH2351783.1"/>
    </source>
</evidence>
<dbReference type="CDD" id="cd20525">
    <property type="entry name" value="CYCLIN_CCNH_rpt2"/>
    <property type="match status" value="1"/>
</dbReference>
<reference evidence="5" key="1">
    <citation type="submission" date="2022-03" db="EMBL/GenBank/DDBJ databases">
        <authorList>
            <person name="Legras J.-L."/>
            <person name="Devillers H."/>
            <person name="Grondin C."/>
        </authorList>
    </citation>
    <scope>NUCLEOTIDE SEQUENCE</scope>
    <source>
        <strain evidence="5">CLIB 1423</strain>
    </source>
</reference>
<dbReference type="Gene3D" id="1.10.472.10">
    <property type="entry name" value="Cyclin-like"/>
    <property type="match status" value="2"/>
</dbReference>
<feature type="region of interest" description="Disordered" evidence="3">
    <location>
        <begin position="1"/>
        <end position="49"/>
    </location>
</feature>
<dbReference type="InterPro" id="IPR013763">
    <property type="entry name" value="Cyclin-like_dom"/>
</dbReference>
<name>A0A9P0VXD0_9ASCO</name>
<dbReference type="SMART" id="SM00385">
    <property type="entry name" value="CYCLIN"/>
    <property type="match status" value="1"/>
</dbReference>
<comment type="similarity">
    <text evidence="2">Belongs to the cyclin family.</text>
</comment>
<evidence type="ECO:0000259" key="4">
    <source>
        <dbReference type="SMART" id="SM00385"/>
    </source>
</evidence>
<dbReference type="InterPro" id="IPR031658">
    <property type="entry name" value="Cyclin_C_2"/>
</dbReference>
<dbReference type="GO" id="GO:0016538">
    <property type="term" value="F:cyclin-dependent protein serine/threonine kinase regulator activity"/>
    <property type="evidence" value="ECO:0007669"/>
    <property type="project" value="InterPro"/>
</dbReference>
<dbReference type="InterPro" id="IPR043198">
    <property type="entry name" value="Cyclin/Ssn8"/>
</dbReference>
<dbReference type="OrthoDB" id="340962at2759"/>
<sequence length="397" mass="45151">MAVIKQETTSEKLRGERNGSDTFSKGSTEDTSDQSKPDTPAPKPYVSNDDLYRRSSQYKLWSYTSATLLQIRQDVYKEGVKLAKERLSETKQNLIRDSTPEVVELLKSHEFSVDSLLDPPNLTEENKFLTYYSKILLNTGDFFRMPTQVKATAASFFKKFYLINSALEYHPKSVLYTCLFLAAKSENYFMSIESFASKLPNTEPKDVLDLEFIVLKSLKFTLLVHHPFRPLYGLFLDTQAVLLYPSPMMYDVNVDTLGGLYDKAKKWLVDYAIISDVELLFTPPQIALAAMYDTDKRITDKYLKRKFSDTNEYDQLVHTIVKCIRKAKDVEIPSKDESKLIDKKLFFVLHPERLLKKKTKQVNNAAAPTDAIPQPTSSNENSTAVATPVTPAAPLSI</sequence>
<keyword evidence="6" id="KW-1185">Reference proteome</keyword>
<evidence type="ECO:0000313" key="6">
    <source>
        <dbReference type="Proteomes" id="UP000837801"/>
    </source>
</evidence>
<dbReference type="EMBL" id="CAKXYY010000004">
    <property type="protein sequence ID" value="CAH2351783.1"/>
    <property type="molecule type" value="Genomic_DNA"/>
</dbReference>
<feature type="compositionally biased region" description="Low complexity" evidence="3">
    <location>
        <begin position="383"/>
        <end position="397"/>
    </location>
</feature>
<feature type="domain" description="Cyclin-like" evidence="4">
    <location>
        <begin position="134"/>
        <end position="216"/>
    </location>
</feature>
<evidence type="ECO:0000256" key="1">
    <source>
        <dbReference type="ARBA" id="ARBA00023127"/>
    </source>
</evidence>
<dbReference type="Proteomes" id="UP000837801">
    <property type="component" value="Unassembled WGS sequence"/>
</dbReference>
<dbReference type="AlphaFoldDB" id="A0A9P0VXD0"/>
<dbReference type="InterPro" id="IPR036915">
    <property type="entry name" value="Cyclin-like_sf"/>
</dbReference>